<dbReference type="GO" id="GO:0000977">
    <property type="term" value="F:RNA polymerase II transcription regulatory region sequence-specific DNA binding"/>
    <property type="evidence" value="ECO:0007669"/>
    <property type="project" value="TreeGrafter"/>
</dbReference>
<evidence type="ECO:0000259" key="9">
    <source>
        <dbReference type="PROSITE" id="PS50071"/>
    </source>
</evidence>
<evidence type="ECO:0000313" key="11">
    <source>
        <dbReference type="Proteomes" id="UP001163046"/>
    </source>
</evidence>
<dbReference type="GO" id="GO:0000981">
    <property type="term" value="F:DNA-binding transcription factor activity, RNA polymerase II-specific"/>
    <property type="evidence" value="ECO:0007669"/>
    <property type="project" value="InterPro"/>
</dbReference>
<keyword evidence="4 6" id="KW-0371">Homeobox</keyword>
<feature type="region of interest" description="Disordered" evidence="8">
    <location>
        <begin position="172"/>
        <end position="202"/>
    </location>
</feature>
<evidence type="ECO:0000256" key="4">
    <source>
        <dbReference type="ARBA" id="ARBA00023155"/>
    </source>
</evidence>
<evidence type="ECO:0000313" key="10">
    <source>
        <dbReference type="EMBL" id="KAJ7389238.1"/>
    </source>
</evidence>
<dbReference type="PROSITE" id="PS50071">
    <property type="entry name" value="HOMEOBOX_2"/>
    <property type="match status" value="1"/>
</dbReference>
<dbReference type="Gene3D" id="1.10.10.60">
    <property type="entry name" value="Homeodomain-like"/>
    <property type="match status" value="1"/>
</dbReference>
<dbReference type="AlphaFoldDB" id="A0A9W9ZWL9"/>
<protein>
    <recommendedName>
        <fullName evidence="9">Homeobox domain-containing protein</fullName>
    </recommendedName>
</protein>
<organism evidence="10 11">
    <name type="scientific">Desmophyllum pertusum</name>
    <dbReference type="NCBI Taxonomy" id="174260"/>
    <lineage>
        <taxon>Eukaryota</taxon>
        <taxon>Metazoa</taxon>
        <taxon>Cnidaria</taxon>
        <taxon>Anthozoa</taxon>
        <taxon>Hexacorallia</taxon>
        <taxon>Scleractinia</taxon>
        <taxon>Caryophylliina</taxon>
        <taxon>Caryophylliidae</taxon>
        <taxon>Desmophyllum</taxon>
    </lineage>
</organism>
<sequence>MSAFRSSFTIESILSRPSHQRYMPYTIPHPYPIMPLAPGYIGFPRFSDLLRSQPKRKRRHRTIFTEEQLELLEGTFQKTHYPDVLLREELAMKVDLREERVEVWFKNRRAKWRKQKREDQEAKKKLKTQDSTTTTTTLEEVKTPSSPAKSKGNDRDTSCDLHAHKIIELSDESCAVTESSRHDVNTRGRPLTLNSPAARKEV</sequence>
<dbReference type="EMBL" id="MU825437">
    <property type="protein sequence ID" value="KAJ7389238.1"/>
    <property type="molecule type" value="Genomic_DNA"/>
</dbReference>
<keyword evidence="3 6" id="KW-0238">DNA-binding</keyword>
<comment type="subcellular location">
    <subcellularLocation>
        <location evidence="1 6 7">Nucleus</location>
    </subcellularLocation>
</comment>
<evidence type="ECO:0000256" key="8">
    <source>
        <dbReference type="SAM" id="MobiDB-lite"/>
    </source>
</evidence>
<dbReference type="CDD" id="cd00086">
    <property type="entry name" value="homeodomain"/>
    <property type="match status" value="1"/>
</dbReference>
<keyword evidence="11" id="KW-1185">Reference proteome</keyword>
<feature type="domain" description="Homeobox" evidence="9">
    <location>
        <begin position="55"/>
        <end position="115"/>
    </location>
</feature>
<evidence type="ECO:0000256" key="5">
    <source>
        <dbReference type="ARBA" id="ARBA00023242"/>
    </source>
</evidence>
<reference evidence="10" key="1">
    <citation type="submission" date="2023-01" db="EMBL/GenBank/DDBJ databases">
        <title>Genome assembly of the deep-sea coral Lophelia pertusa.</title>
        <authorList>
            <person name="Herrera S."/>
            <person name="Cordes E."/>
        </authorList>
    </citation>
    <scope>NUCLEOTIDE SEQUENCE</scope>
    <source>
        <strain evidence="10">USNM1676648</strain>
        <tissue evidence="10">Polyp</tissue>
    </source>
</reference>
<feature type="DNA-binding region" description="Homeobox" evidence="6">
    <location>
        <begin position="57"/>
        <end position="116"/>
    </location>
</feature>
<dbReference type="SMART" id="SM00389">
    <property type="entry name" value="HOX"/>
    <property type="match status" value="1"/>
</dbReference>
<dbReference type="PROSITE" id="PS00027">
    <property type="entry name" value="HOMEOBOX_1"/>
    <property type="match status" value="1"/>
</dbReference>
<evidence type="ECO:0000256" key="6">
    <source>
        <dbReference type="PROSITE-ProRule" id="PRU00108"/>
    </source>
</evidence>
<evidence type="ECO:0000256" key="3">
    <source>
        <dbReference type="ARBA" id="ARBA00023125"/>
    </source>
</evidence>
<dbReference type="PANTHER" id="PTHR24329:SF516">
    <property type="entry name" value="HOMEOBOX PROTEIN GOOSECOID"/>
    <property type="match status" value="1"/>
</dbReference>
<evidence type="ECO:0000256" key="7">
    <source>
        <dbReference type="RuleBase" id="RU000682"/>
    </source>
</evidence>
<accession>A0A9W9ZWL9</accession>
<dbReference type="Proteomes" id="UP001163046">
    <property type="component" value="Unassembled WGS sequence"/>
</dbReference>
<comment type="caution">
    <text evidence="10">The sequence shown here is derived from an EMBL/GenBank/DDBJ whole genome shotgun (WGS) entry which is preliminary data.</text>
</comment>
<dbReference type="PANTHER" id="PTHR24329">
    <property type="entry name" value="HOMEOBOX PROTEIN ARISTALESS"/>
    <property type="match status" value="1"/>
</dbReference>
<dbReference type="InterPro" id="IPR017970">
    <property type="entry name" value="Homeobox_CS"/>
</dbReference>
<name>A0A9W9ZWL9_9CNID</name>
<feature type="region of interest" description="Disordered" evidence="8">
    <location>
        <begin position="114"/>
        <end position="158"/>
    </location>
</feature>
<proteinExistence type="inferred from homology"/>
<comment type="similarity">
    <text evidence="2">Belongs to the paired homeobox family. Bicoid subfamily.</text>
</comment>
<dbReference type="OrthoDB" id="6159439at2759"/>
<dbReference type="SUPFAM" id="SSF46689">
    <property type="entry name" value="Homeodomain-like"/>
    <property type="match status" value="1"/>
</dbReference>
<feature type="compositionally biased region" description="Low complexity" evidence="8">
    <location>
        <begin position="129"/>
        <end position="138"/>
    </location>
</feature>
<dbReference type="Pfam" id="PF00046">
    <property type="entry name" value="Homeodomain"/>
    <property type="match status" value="1"/>
</dbReference>
<dbReference type="InterPro" id="IPR050649">
    <property type="entry name" value="Paired_Homeobox_TFs"/>
</dbReference>
<keyword evidence="5 6" id="KW-0539">Nucleus</keyword>
<evidence type="ECO:0000256" key="1">
    <source>
        <dbReference type="ARBA" id="ARBA00004123"/>
    </source>
</evidence>
<dbReference type="InterPro" id="IPR009057">
    <property type="entry name" value="Homeodomain-like_sf"/>
</dbReference>
<evidence type="ECO:0000256" key="2">
    <source>
        <dbReference type="ARBA" id="ARBA00006503"/>
    </source>
</evidence>
<dbReference type="FunFam" id="1.10.10.60:FF:000223">
    <property type="entry name" value="Goosecoid homeobox 2"/>
    <property type="match status" value="1"/>
</dbReference>
<gene>
    <name evidence="10" type="ORF">OS493_032706</name>
</gene>
<dbReference type="InterPro" id="IPR001356">
    <property type="entry name" value="HD"/>
</dbReference>
<dbReference type="GO" id="GO:0005634">
    <property type="term" value="C:nucleus"/>
    <property type="evidence" value="ECO:0007669"/>
    <property type="project" value="UniProtKB-SubCell"/>
</dbReference>